<keyword evidence="5" id="KW-1185">Reference proteome</keyword>
<proteinExistence type="inferred from homology"/>
<evidence type="ECO:0000313" key="5">
    <source>
        <dbReference type="Proteomes" id="UP000324308"/>
    </source>
</evidence>
<gene>
    <name evidence="4" type="ORF">F3L20_18510</name>
</gene>
<feature type="compositionally biased region" description="Basic and acidic residues" evidence="2">
    <location>
        <begin position="65"/>
        <end position="80"/>
    </location>
</feature>
<dbReference type="SUPFAM" id="SSF52402">
    <property type="entry name" value="Adenine nucleotide alpha hydrolases-like"/>
    <property type="match status" value="2"/>
</dbReference>
<feature type="domain" description="UspA" evidence="3">
    <location>
        <begin position="125"/>
        <end position="262"/>
    </location>
</feature>
<dbReference type="Gene3D" id="3.40.50.620">
    <property type="entry name" value="HUPs"/>
    <property type="match status" value="2"/>
</dbReference>
<protein>
    <submittedName>
        <fullName evidence="4">Universal stress protein</fullName>
    </submittedName>
</protein>
<organism evidence="4 5">
    <name type="scientific">Streptomyces tendae</name>
    <dbReference type="NCBI Taxonomy" id="1932"/>
    <lineage>
        <taxon>Bacteria</taxon>
        <taxon>Bacillati</taxon>
        <taxon>Actinomycetota</taxon>
        <taxon>Actinomycetes</taxon>
        <taxon>Kitasatosporales</taxon>
        <taxon>Streptomycetaceae</taxon>
        <taxon>Streptomyces</taxon>
    </lineage>
</organism>
<feature type="region of interest" description="Disordered" evidence="2">
    <location>
        <begin position="1"/>
        <end position="94"/>
    </location>
</feature>
<evidence type="ECO:0000259" key="3">
    <source>
        <dbReference type="Pfam" id="PF00582"/>
    </source>
</evidence>
<evidence type="ECO:0000256" key="2">
    <source>
        <dbReference type="SAM" id="MobiDB-lite"/>
    </source>
</evidence>
<dbReference type="PRINTS" id="PR01438">
    <property type="entry name" value="UNVRSLSTRESS"/>
</dbReference>
<dbReference type="InterPro" id="IPR006016">
    <property type="entry name" value="UspA"/>
</dbReference>
<sequence>MRRPVPAVSPTHDNTAPLRRPVRFGPAGRPDGPEARDATSCAAERPDGGRRCGRSASSLTAVEAPTRETRPREALSRPAERAGTGPSGPVPGRSALAGVIACREGGTDAPHFRGLSQRESPVSDPVIVGADGSASSLTAVDVAAREAHLRGTSLRIVHAIGSPSAHLPPGAAPWSPADHGLEAMVHGLPARAEERAHAVAPGLEITRSVVTGDAIEVLEIESRSAALTVVGSRGLTGFSGLLLGSTAVHLAAHGHGPLMVVRGRPDPAGPVLCAVDGSPAGERAVDFAFAEAALRGAPLVALHVWNSWSARACEGPGDPPAAVVADADRLREAEQRLLDRAVAGGQASYPQVTVERRLVRSRIRTALIDASREAQVVVAGARGNGGFTGLLVGSVSQALLHHAHCPVTVVRGQG</sequence>
<dbReference type="InterPro" id="IPR014729">
    <property type="entry name" value="Rossmann-like_a/b/a_fold"/>
</dbReference>
<accession>A0ABX5ZSP4</accession>
<evidence type="ECO:0000256" key="1">
    <source>
        <dbReference type="ARBA" id="ARBA00008791"/>
    </source>
</evidence>
<dbReference type="Proteomes" id="UP000324308">
    <property type="component" value="Chromosome"/>
</dbReference>
<dbReference type="Pfam" id="PF00582">
    <property type="entry name" value="Usp"/>
    <property type="match status" value="2"/>
</dbReference>
<dbReference type="PANTHER" id="PTHR46268">
    <property type="entry name" value="STRESS RESPONSE PROTEIN NHAX"/>
    <property type="match status" value="1"/>
</dbReference>
<dbReference type="InterPro" id="IPR006015">
    <property type="entry name" value="Universal_stress_UspA"/>
</dbReference>
<feature type="domain" description="UspA" evidence="3">
    <location>
        <begin position="270"/>
        <end position="411"/>
    </location>
</feature>
<comment type="similarity">
    <text evidence="1">Belongs to the universal stress protein A family.</text>
</comment>
<dbReference type="PANTHER" id="PTHR46268:SF6">
    <property type="entry name" value="UNIVERSAL STRESS PROTEIN UP12"/>
    <property type="match status" value="1"/>
</dbReference>
<dbReference type="EMBL" id="CP043959">
    <property type="protein sequence ID" value="QER87596.1"/>
    <property type="molecule type" value="Genomic_DNA"/>
</dbReference>
<evidence type="ECO:0000313" key="4">
    <source>
        <dbReference type="EMBL" id="QER87596.1"/>
    </source>
</evidence>
<reference evidence="4 5" key="1">
    <citation type="submission" date="2019-09" db="EMBL/GenBank/DDBJ databases">
        <title>Draft genome sequence of the Ebosin-producing strain Streptomyces sp. 139.</title>
        <authorList>
            <person name="Ai L."/>
            <person name="Geng M."/>
            <person name="Ma M."/>
            <person name="Bai L."/>
        </authorList>
    </citation>
    <scope>NUCLEOTIDE SEQUENCE [LARGE SCALE GENOMIC DNA]</scope>
    <source>
        <strain evidence="4 5">139</strain>
    </source>
</reference>
<name>A0ABX5ZSP4_STRTE</name>